<dbReference type="SUPFAM" id="SSF53756">
    <property type="entry name" value="UDP-Glycosyltransferase/glycogen phosphorylase"/>
    <property type="match status" value="1"/>
</dbReference>
<evidence type="ECO:0000259" key="10">
    <source>
        <dbReference type="Pfam" id="PF03033"/>
    </source>
</evidence>
<evidence type="ECO:0000313" key="12">
    <source>
        <dbReference type="EMBL" id="VAV87954.1"/>
    </source>
</evidence>
<feature type="domain" description="Glycosyl transferase family 28 C-terminal" evidence="11">
    <location>
        <begin position="194"/>
        <end position="346"/>
    </location>
</feature>
<name>A0A3B0R3A5_9ZZZZ</name>
<dbReference type="EMBL" id="UOED01000030">
    <property type="protein sequence ID" value="VAV87954.1"/>
    <property type="molecule type" value="Genomic_DNA"/>
</dbReference>
<accession>A0A3B0R3A5</accession>
<keyword evidence="3 12" id="KW-0328">Glycosyltransferase</keyword>
<keyword evidence="1" id="KW-1003">Cell membrane</keyword>
<keyword evidence="4 12" id="KW-0808">Transferase</keyword>
<keyword evidence="5" id="KW-0133">Cell shape</keyword>
<proteinExistence type="inferred from homology"/>
<dbReference type="GO" id="GO:0008360">
    <property type="term" value="P:regulation of cell shape"/>
    <property type="evidence" value="ECO:0007669"/>
    <property type="project" value="UniProtKB-KW"/>
</dbReference>
<dbReference type="PANTHER" id="PTHR21015">
    <property type="entry name" value="UDP-N-ACETYLGLUCOSAMINE--N-ACETYLMURAMYL-(PENTAPEPTIDE) PYROPHOSPHORYL-UNDECAPRENOL N-ACETYLGLUCOSAMINE TRANSFERASE 1"/>
    <property type="match status" value="1"/>
</dbReference>
<evidence type="ECO:0000256" key="1">
    <source>
        <dbReference type="ARBA" id="ARBA00022475"/>
    </source>
</evidence>
<dbReference type="GO" id="GO:0005975">
    <property type="term" value="P:carbohydrate metabolic process"/>
    <property type="evidence" value="ECO:0007669"/>
    <property type="project" value="InterPro"/>
</dbReference>
<dbReference type="Pfam" id="PF03033">
    <property type="entry name" value="Glyco_transf_28"/>
    <property type="match status" value="1"/>
</dbReference>
<keyword evidence="7" id="KW-0472">Membrane</keyword>
<organism evidence="12">
    <name type="scientific">hydrothermal vent metagenome</name>
    <dbReference type="NCBI Taxonomy" id="652676"/>
    <lineage>
        <taxon>unclassified sequences</taxon>
        <taxon>metagenomes</taxon>
        <taxon>ecological metagenomes</taxon>
    </lineage>
</organism>
<feature type="domain" description="Glycosyltransferase family 28 N-terminal" evidence="10">
    <location>
        <begin position="9"/>
        <end position="147"/>
    </location>
</feature>
<dbReference type="GO" id="GO:0071555">
    <property type="term" value="P:cell wall organization"/>
    <property type="evidence" value="ECO:0007669"/>
    <property type="project" value="UniProtKB-KW"/>
</dbReference>
<evidence type="ECO:0000256" key="5">
    <source>
        <dbReference type="ARBA" id="ARBA00022960"/>
    </source>
</evidence>
<evidence type="ECO:0000256" key="6">
    <source>
        <dbReference type="ARBA" id="ARBA00022984"/>
    </source>
</evidence>
<keyword evidence="6" id="KW-0573">Peptidoglycan synthesis</keyword>
<dbReference type="InterPro" id="IPR007235">
    <property type="entry name" value="Glyco_trans_28_C"/>
</dbReference>
<dbReference type="Gene3D" id="3.40.50.2000">
    <property type="entry name" value="Glycogen Phosphorylase B"/>
    <property type="match status" value="2"/>
</dbReference>
<dbReference type="CDD" id="cd03785">
    <property type="entry name" value="GT28_MurG"/>
    <property type="match status" value="1"/>
</dbReference>
<dbReference type="Pfam" id="PF04101">
    <property type="entry name" value="Glyco_tran_28_C"/>
    <property type="match status" value="1"/>
</dbReference>
<keyword evidence="8" id="KW-0131">Cell cycle</keyword>
<dbReference type="InterPro" id="IPR006009">
    <property type="entry name" value="GlcNAc_MurG"/>
</dbReference>
<keyword evidence="9" id="KW-0961">Cell wall biogenesis/degradation</keyword>
<keyword evidence="2" id="KW-0132">Cell division</keyword>
<evidence type="ECO:0000256" key="2">
    <source>
        <dbReference type="ARBA" id="ARBA00022618"/>
    </source>
</evidence>
<evidence type="ECO:0000256" key="7">
    <source>
        <dbReference type="ARBA" id="ARBA00023136"/>
    </source>
</evidence>
<dbReference type="GO" id="GO:0009252">
    <property type="term" value="P:peptidoglycan biosynthetic process"/>
    <property type="evidence" value="ECO:0007669"/>
    <property type="project" value="UniProtKB-KW"/>
</dbReference>
<sequence length="391" mass="43232">MKRRRTSHIVLAAGGTGGHVFPACALKDELLRRGHEVSLITDQRGFDYRDHFGDVKIHRVSSTNFSNRGLLGKLFALPKIISSIFDARRILHDMRRSPGVVIGFGGYPSLPTVKAALSLGIPTCIHEQNAVLGRVNRYLAPSVDAVALSFEKTRKLKTETYNQVIVTGNPVRQEIVELGDKFYPDIGEDRIFRILVIGGSQGASIFSEVVPQAISTLPRALQRRLQITQQCRPEDIEQVRAAYTNTKIAVELSTFIPDIAHSLEWSHLVIGRAGASTIAELTASGRAGVLVPYPHATDNHQIENAREMVVGGGAWLFNQKEFNAAELAKLLQRLAKRPRDVWRASEDARKVGKPYATKDLADLVERLALVKGDSRSIRVTKIEPKIKENVA</sequence>
<evidence type="ECO:0000256" key="3">
    <source>
        <dbReference type="ARBA" id="ARBA00022676"/>
    </source>
</evidence>
<protein>
    <submittedName>
        <fullName evidence="12">UDP-N-acetylglucosamine--N-acetylmuramyl-(Pentapeptide) pyrophosphoryl-undecaprenol N-acetylglucosamine transferase</fullName>
        <ecNumber evidence="12">2.4.1.227</ecNumber>
    </submittedName>
</protein>
<evidence type="ECO:0000256" key="8">
    <source>
        <dbReference type="ARBA" id="ARBA00023306"/>
    </source>
</evidence>
<dbReference type="HAMAP" id="MF_00033">
    <property type="entry name" value="MurG"/>
    <property type="match status" value="1"/>
</dbReference>
<reference evidence="12" key="1">
    <citation type="submission" date="2018-06" db="EMBL/GenBank/DDBJ databases">
        <authorList>
            <person name="Zhirakovskaya E."/>
        </authorList>
    </citation>
    <scope>NUCLEOTIDE SEQUENCE</scope>
</reference>
<dbReference type="GO" id="GO:0050511">
    <property type="term" value="F:undecaprenyldiphospho-muramoylpentapeptide beta-N-acetylglucosaminyltransferase activity"/>
    <property type="evidence" value="ECO:0007669"/>
    <property type="project" value="InterPro"/>
</dbReference>
<dbReference type="GO" id="GO:0051301">
    <property type="term" value="P:cell division"/>
    <property type="evidence" value="ECO:0007669"/>
    <property type="project" value="UniProtKB-KW"/>
</dbReference>
<dbReference type="EC" id="2.4.1.227" evidence="12"/>
<evidence type="ECO:0000256" key="4">
    <source>
        <dbReference type="ARBA" id="ARBA00022679"/>
    </source>
</evidence>
<dbReference type="InterPro" id="IPR004276">
    <property type="entry name" value="GlycoTrans_28_N"/>
</dbReference>
<gene>
    <name evidence="12" type="ORF">MNBD_ALPHA02-1169</name>
</gene>
<evidence type="ECO:0000256" key="9">
    <source>
        <dbReference type="ARBA" id="ARBA00023316"/>
    </source>
</evidence>
<dbReference type="PANTHER" id="PTHR21015:SF22">
    <property type="entry name" value="GLYCOSYLTRANSFERASE"/>
    <property type="match status" value="1"/>
</dbReference>
<dbReference type="AlphaFoldDB" id="A0A3B0R3A5"/>
<dbReference type="NCBIfam" id="TIGR01133">
    <property type="entry name" value="murG"/>
    <property type="match status" value="1"/>
</dbReference>
<evidence type="ECO:0000259" key="11">
    <source>
        <dbReference type="Pfam" id="PF04101"/>
    </source>
</evidence>